<dbReference type="AlphaFoldDB" id="A0A4Q4QXY7"/>
<dbReference type="Proteomes" id="UP000293823">
    <property type="component" value="Unassembled WGS sequence"/>
</dbReference>
<organism evidence="1 2">
    <name type="scientific">Alternaria arborescens</name>
    <dbReference type="NCBI Taxonomy" id="156630"/>
    <lineage>
        <taxon>Eukaryota</taxon>
        <taxon>Fungi</taxon>
        <taxon>Dikarya</taxon>
        <taxon>Ascomycota</taxon>
        <taxon>Pezizomycotina</taxon>
        <taxon>Dothideomycetes</taxon>
        <taxon>Pleosporomycetidae</taxon>
        <taxon>Pleosporales</taxon>
        <taxon>Pleosporineae</taxon>
        <taxon>Pleosporaceae</taxon>
        <taxon>Alternaria</taxon>
        <taxon>Alternaria sect. Alternaria</taxon>
    </lineage>
</organism>
<dbReference type="Gene3D" id="1.25.40.10">
    <property type="entry name" value="Tetratricopeptide repeat domain"/>
    <property type="match status" value="1"/>
</dbReference>
<protein>
    <recommendedName>
        <fullName evidence="3">TPR domain protein</fullName>
    </recommendedName>
</protein>
<sequence length="589" mass="67124">MITRVIKGQKQLLDLHRISSPHLKHTPTAFKMMKQPTSEPYYDLGTYEWEISTQNSEAQEWFNRGLNWTYAFNHEEACYCFRQAIAHDPECAMAHWGLAFAAGPNYNKSWAVFSTEDLKKVVTQCNSDAQVALEKSSMATPMEKAVIQALQKRYLIEEVMANFPKSNKAYAEAMREVYREFGHDDLDITTLFADALMTWTPRDFFDKKTGKLVTSSSVLEVKGVLETGLKHAEVSRHPGVPHMYIHLMEMSDTPEKALAAADIIRDLVPDAGHMSHMPCHIDVLVGEYRRAILYNHIATVADDKFFVKQGGLNFYSFYRLHNYHSLIYAAMLAGQSQVALESCDRMEATVTEEMLRVKSPPMADWLEFFLAVRVHVLIRFGIWDELKKLQIPDDKDLYCVTIAMRHYGMGVAYAATNDLDNADTQRELFHMASKCVPESRLDFPNRIVDVLKVASSMLDGEIEYRRQNYDVAFFSIREAIKHEDNLIYTEPWGWMLPARHPYGALSLEQGLVEQAARAYAEDLGLEGRLTRAHQHPKNVWALHGYHECLVRLGRSKDASNVKRQLTLAMAEADVSVASSCFCRIGEVNA</sequence>
<name>A0A4Q4QXY7_9PLEO</name>
<dbReference type="EMBL" id="PEJP01000050">
    <property type="protein sequence ID" value="RYO48116.1"/>
    <property type="molecule type" value="Genomic_DNA"/>
</dbReference>
<gene>
    <name evidence="1" type="ORF">AA0113_g10127</name>
</gene>
<evidence type="ECO:0008006" key="3">
    <source>
        <dbReference type="Google" id="ProtNLM"/>
    </source>
</evidence>
<evidence type="ECO:0000313" key="2">
    <source>
        <dbReference type="Proteomes" id="UP000293823"/>
    </source>
</evidence>
<proteinExistence type="predicted"/>
<reference evidence="2" key="1">
    <citation type="journal article" date="2019" name="bioRxiv">
        <title>Genomics, evolutionary history and diagnostics of the Alternaria alternata species group including apple and Asian pear pathotypes.</title>
        <authorList>
            <person name="Armitage A.D."/>
            <person name="Cockerton H.M."/>
            <person name="Sreenivasaprasad S."/>
            <person name="Woodhall J.W."/>
            <person name="Lane C.R."/>
            <person name="Harrison R.J."/>
            <person name="Clarkson J.P."/>
        </authorList>
    </citation>
    <scope>NUCLEOTIDE SEQUENCE [LARGE SCALE GENOMIC DNA]</scope>
    <source>
        <strain evidence="2">RGR 97.0016</strain>
    </source>
</reference>
<dbReference type="SUPFAM" id="SSF48452">
    <property type="entry name" value="TPR-like"/>
    <property type="match status" value="2"/>
</dbReference>
<dbReference type="PANTHER" id="PTHR45588:SF1">
    <property type="entry name" value="WW DOMAIN-CONTAINING PROTEIN"/>
    <property type="match status" value="1"/>
</dbReference>
<dbReference type="PANTHER" id="PTHR45588">
    <property type="entry name" value="TPR DOMAIN-CONTAINING PROTEIN"/>
    <property type="match status" value="1"/>
</dbReference>
<comment type="caution">
    <text evidence="1">The sequence shown here is derived from an EMBL/GenBank/DDBJ whole genome shotgun (WGS) entry which is preliminary data.</text>
</comment>
<accession>A0A4Q4QXY7</accession>
<dbReference type="InterPro" id="IPR011990">
    <property type="entry name" value="TPR-like_helical_dom_sf"/>
</dbReference>
<evidence type="ECO:0000313" key="1">
    <source>
        <dbReference type="EMBL" id="RYO48116.1"/>
    </source>
</evidence>
<keyword evidence="2" id="KW-1185">Reference proteome</keyword>
<dbReference type="OrthoDB" id="414774at2759"/>